<keyword evidence="2 3" id="KW-0802">TPR repeat</keyword>
<feature type="repeat" description="TPR" evidence="3">
    <location>
        <begin position="137"/>
        <end position="170"/>
    </location>
</feature>
<keyword evidence="1" id="KW-0677">Repeat</keyword>
<dbReference type="Pfam" id="PF13432">
    <property type="entry name" value="TPR_16"/>
    <property type="match status" value="1"/>
</dbReference>
<dbReference type="EMBL" id="JAELVR010000001">
    <property type="protein sequence ID" value="MBJ6370377.1"/>
    <property type="molecule type" value="Genomic_DNA"/>
</dbReference>
<dbReference type="Proteomes" id="UP000619079">
    <property type="component" value="Unassembled WGS sequence"/>
</dbReference>
<protein>
    <submittedName>
        <fullName evidence="4">Tetratricopeptide repeat protein</fullName>
    </submittedName>
</protein>
<dbReference type="InterPro" id="IPR011990">
    <property type="entry name" value="TPR-like_helical_dom_sf"/>
</dbReference>
<dbReference type="PANTHER" id="PTHR44858">
    <property type="entry name" value="TETRATRICOPEPTIDE REPEAT PROTEIN 6"/>
    <property type="match status" value="1"/>
</dbReference>
<name>A0A8J7IS92_9RHOB</name>
<sequence length="189" mass="20778">MSVIHPIRKGIVAAIVAIVMNSIPLAAQNADSQDEAELLAALLQADSAEAKRLERQLQRLWSRSGSASMDLLLKRGQDALETEDYTAAIEHLTALTDHAPDFAEGWNARASAFFHSERYGLALSDLETALSLNPNNYTAIFGLGTILEELGQDDLAFRAYERAKSIHPHFEDVTKAMDRLRSDVEGESL</sequence>
<dbReference type="SUPFAM" id="SSF48452">
    <property type="entry name" value="TPR-like"/>
    <property type="match status" value="1"/>
</dbReference>
<accession>A0A8J7IS92</accession>
<dbReference type="InterPro" id="IPR019734">
    <property type="entry name" value="TPR_rpt"/>
</dbReference>
<proteinExistence type="predicted"/>
<evidence type="ECO:0000256" key="1">
    <source>
        <dbReference type="ARBA" id="ARBA00022737"/>
    </source>
</evidence>
<comment type="caution">
    <text evidence="4">The sequence shown here is derived from an EMBL/GenBank/DDBJ whole genome shotgun (WGS) entry which is preliminary data.</text>
</comment>
<dbReference type="InterPro" id="IPR050498">
    <property type="entry name" value="Ycf3"/>
</dbReference>
<feature type="repeat" description="TPR" evidence="3">
    <location>
        <begin position="103"/>
        <end position="136"/>
    </location>
</feature>
<evidence type="ECO:0000256" key="2">
    <source>
        <dbReference type="ARBA" id="ARBA00022803"/>
    </source>
</evidence>
<dbReference type="Gene3D" id="1.25.40.10">
    <property type="entry name" value="Tetratricopeptide repeat domain"/>
    <property type="match status" value="1"/>
</dbReference>
<evidence type="ECO:0000313" key="4">
    <source>
        <dbReference type="EMBL" id="MBJ6370377.1"/>
    </source>
</evidence>
<dbReference type="SMART" id="SM00028">
    <property type="entry name" value="TPR"/>
    <property type="match status" value="3"/>
</dbReference>
<gene>
    <name evidence="4" type="ORF">JF290_02460</name>
</gene>
<dbReference type="AlphaFoldDB" id="A0A8J7IS92"/>
<keyword evidence="5" id="KW-1185">Reference proteome</keyword>
<evidence type="ECO:0000256" key="3">
    <source>
        <dbReference type="PROSITE-ProRule" id="PRU00339"/>
    </source>
</evidence>
<dbReference type="PANTHER" id="PTHR44858:SF1">
    <property type="entry name" value="UDP-N-ACETYLGLUCOSAMINE--PEPTIDE N-ACETYLGLUCOSAMINYLTRANSFERASE SPINDLY-RELATED"/>
    <property type="match status" value="1"/>
</dbReference>
<dbReference type="Pfam" id="PF13174">
    <property type="entry name" value="TPR_6"/>
    <property type="match status" value="1"/>
</dbReference>
<organism evidence="4 5">
    <name type="scientific">Sedimentitalea arenosa</name>
    <dbReference type="NCBI Taxonomy" id="2798803"/>
    <lineage>
        <taxon>Bacteria</taxon>
        <taxon>Pseudomonadati</taxon>
        <taxon>Pseudomonadota</taxon>
        <taxon>Alphaproteobacteria</taxon>
        <taxon>Rhodobacterales</taxon>
        <taxon>Paracoccaceae</taxon>
        <taxon>Sedimentitalea</taxon>
    </lineage>
</organism>
<dbReference type="PROSITE" id="PS50005">
    <property type="entry name" value="TPR"/>
    <property type="match status" value="2"/>
</dbReference>
<evidence type="ECO:0000313" key="5">
    <source>
        <dbReference type="Proteomes" id="UP000619079"/>
    </source>
</evidence>
<reference evidence="4" key="1">
    <citation type="submission" date="2020-12" db="EMBL/GenBank/DDBJ databases">
        <title>Sedimentitalea sp. nov., isolated from sand in Incheon.</title>
        <authorList>
            <person name="Kim W."/>
        </authorList>
    </citation>
    <scope>NUCLEOTIDE SEQUENCE</scope>
    <source>
        <strain evidence="4">CAU 1593</strain>
    </source>
</reference>
<dbReference type="RefSeq" id="WP_199023137.1">
    <property type="nucleotide sequence ID" value="NZ_JAELVR010000001.1"/>
</dbReference>